<dbReference type="RefSeq" id="WP_100590959.1">
    <property type="nucleotide sequence ID" value="NZ_CP015578.1"/>
</dbReference>
<dbReference type="AlphaFoldDB" id="A0A1X9SPM2"/>
<evidence type="ECO:0000313" key="5">
    <source>
        <dbReference type="Proteomes" id="UP000202031"/>
    </source>
</evidence>
<dbReference type="GeneID" id="46921932"/>
<dbReference type="EMBL" id="CP015578">
    <property type="protein sequence ID" value="ARQ98187.1"/>
    <property type="molecule type" value="Genomic_DNA"/>
</dbReference>
<sequence>MKKIMQERFSCREFNSKKIDNSIIDEILDLSRLSPSSCGLEPWKFMVVSKENDLKELGQICNNQAQVSECSHAIIIIARNDLKSGCDFIRTQVDRKPRTPERLQKALDHFADRFNPQTDEELMHYASLQCYIASANMVNIAQSLGVKSCIVAGFDPQKLDDFVNLGEHFRPVLVIALGYSDELAPTKIRQSKDQVVIYK</sequence>
<dbReference type="SUPFAM" id="SSF55469">
    <property type="entry name" value="FMN-dependent nitroreductase-like"/>
    <property type="match status" value="1"/>
</dbReference>
<keyword evidence="2" id="KW-0560">Oxidoreductase</keyword>
<dbReference type="InterPro" id="IPR000415">
    <property type="entry name" value="Nitroreductase-like"/>
</dbReference>
<dbReference type="Gene3D" id="3.40.109.10">
    <property type="entry name" value="NADH Oxidase"/>
    <property type="match status" value="1"/>
</dbReference>
<protein>
    <submittedName>
        <fullName evidence="4">Nitroreductase</fullName>
    </submittedName>
</protein>
<evidence type="ECO:0000259" key="3">
    <source>
        <dbReference type="Pfam" id="PF00881"/>
    </source>
</evidence>
<name>A0A1X9SPM2_9BACT</name>
<dbReference type="PANTHER" id="PTHR43673">
    <property type="entry name" value="NAD(P)H NITROREDUCTASE YDGI-RELATED"/>
    <property type="match status" value="1"/>
</dbReference>
<gene>
    <name evidence="4" type="ORF">CLAN_1467</name>
</gene>
<evidence type="ECO:0000256" key="2">
    <source>
        <dbReference type="ARBA" id="ARBA00023002"/>
    </source>
</evidence>
<evidence type="ECO:0000256" key="1">
    <source>
        <dbReference type="ARBA" id="ARBA00007118"/>
    </source>
</evidence>
<reference evidence="5" key="1">
    <citation type="journal article" date="2017" name="Genome Biol. Evol.">
        <title>Comparative Genomic Analysis Identifies a Campylobacter Clade Deficient in Selenium Metabolism.</title>
        <authorList>
            <person name="Miller W.G."/>
            <person name="Yee E."/>
            <person name="Lopes B.S."/>
            <person name="Chapman M.H."/>
            <person name="Huynh S."/>
            <person name="Bono J.L."/>
            <person name="Parker C.T."/>
            <person name="Strachan N.J.C."/>
            <person name="Forbes K.J."/>
        </authorList>
    </citation>
    <scope>NUCLEOTIDE SEQUENCE [LARGE SCALE GENOMIC DNA]</scope>
    <source>
        <strain evidence="5">NCTC 13004</strain>
    </source>
</reference>
<dbReference type="InterPro" id="IPR029479">
    <property type="entry name" value="Nitroreductase"/>
</dbReference>
<feature type="domain" description="Nitroreductase" evidence="3">
    <location>
        <begin position="6"/>
        <end position="179"/>
    </location>
</feature>
<dbReference type="PANTHER" id="PTHR43673:SF10">
    <property type="entry name" value="NADH DEHYDROGENASE_NAD(P)H NITROREDUCTASE XCC3605-RELATED"/>
    <property type="match status" value="1"/>
</dbReference>
<dbReference type="Proteomes" id="UP000202031">
    <property type="component" value="Chromosome"/>
</dbReference>
<reference evidence="5" key="2">
    <citation type="journal article" date="2017" name="Genome Biol. Evol.">
        <title>Comparative genomic analysis identifies a Campylobacter clade deficient in selenium metabolism.</title>
        <authorList>
            <person name="Miller W.G."/>
            <person name="Yee E."/>
            <person name="Lopes B.S."/>
            <person name="Chapman M.H."/>
            <person name="Huynh S."/>
            <person name="Bono J.L."/>
            <person name="Parker C.T."/>
            <person name="Strachan N.J.C."/>
            <person name="Forbes K.J."/>
        </authorList>
    </citation>
    <scope>NUCLEOTIDE SEQUENCE [LARGE SCALE GENOMIC DNA]</scope>
    <source>
        <strain evidence="5">NCTC 13004</strain>
    </source>
</reference>
<organism evidence="4 5">
    <name type="scientific">Campylobacter lanienae NCTC 13004</name>
    <dbReference type="NCBI Taxonomy" id="1031753"/>
    <lineage>
        <taxon>Bacteria</taxon>
        <taxon>Pseudomonadati</taxon>
        <taxon>Campylobacterota</taxon>
        <taxon>Epsilonproteobacteria</taxon>
        <taxon>Campylobacterales</taxon>
        <taxon>Campylobacteraceae</taxon>
        <taxon>Campylobacter</taxon>
    </lineage>
</organism>
<comment type="similarity">
    <text evidence="1">Belongs to the nitroreductase family.</text>
</comment>
<evidence type="ECO:0000313" key="4">
    <source>
        <dbReference type="EMBL" id="ARQ98187.1"/>
    </source>
</evidence>
<dbReference type="KEGG" id="clx:CLAN_1467"/>
<dbReference type="GO" id="GO:0016491">
    <property type="term" value="F:oxidoreductase activity"/>
    <property type="evidence" value="ECO:0007669"/>
    <property type="project" value="UniProtKB-KW"/>
</dbReference>
<dbReference type="Pfam" id="PF00881">
    <property type="entry name" value="Nitroreductase"/>
    <property type="match status" value="1"/>
</dbReference>
<accession>A0A1X9SPM2</accession>
<proteinExistence type="inferred from homology"/>